<dbReference type="PANTHER" id="PTHR45763:SF54">
    <property type="entry name" value="HYDROLASE, ALPHA_BETA FOLD FAMILY PROTEIN, EXPRESSED"/>
    <property type="match status" value="1"/>
</dbReference>
<dbReference type="PANTHER" id="PTHR45763">
    <property type="entry name" value="HYDROLASE, ALPHA/BETA FOLD FAMILY PROTEIN, EXPRESSED-RELATED"/>
    <property type="match status" value="1"/>
</dbReference>
<protein>
    <submittedName>
        <fullName evidence="2">Hydrolase, alpha/beta fold family protein</fullName>
    </submittedName>
</protein>
<dbReference type="AlphaFoldDB" id="A0A833QF69"/>
<evidence type="ECO:0000259" key="1">
    <source>
        <dbReference type="Pfam" id="PF00561"/>
    </source>
</evidence>
<keyword evidence="2" id="KW-0378">Hydrolase</keyword>
<accession>A0A833QF69</accession>
<feature type="domain" description="AB hydrolase-1" evidence="1">
    <location>
        <begin position="81"/>
        <end position="336"/>
    </location>
</feature>
<dbReference type="OrthoDB" id="294702at2759"/>
<sequence>MDAVSCTAIWGDKDKESRKREEGLINAVAKLFYKAVEPPPPKLCGTEGGPPITAPRLRLRDGRYLAYCESGVPKEKAKYKIVSVHGFTGSRMDSIRASEEVMEELGVYMVGFDRPGYAESDPNPNRDVRSAALDVEELADALGLGPKFYLFGNSLGNHAVWGALKYIPERLAGAVLMAPVINYRWPGFPPELASETYNKQEGGDQWALRVAYYAPSILHWWMEQSWLPTSTVIKGTTYLPNKRDAEIRKARIADGGQKKKMDLATQQGRYESIYRDMKVMFGKWEFDPMDLPEPPFPVHLFQGDEDGLVPVTLQRYIADKLSWIKYHELPSTGHYLSSVPGLGDRVLRTMFGNPSSE</sequence>
<dbReference type="InterPro" id="IPR029058">
    <property type="entry name" value="AB_hydrolase_fold"/>
</dbReference>
<proteinExistence type="predicted"/>
<dbReference type="InterPro" id="IPR000073">
    <property type="entry name" value="AB_hydrolase_1"/>
</dbReference>
<dbReference type="FunFam" id="3.40.50.1820:FF:000270">
    <property type="entry name" value="Alpha/beta-Hydrolases superfamily protein"/>
    <property type="match status" value="1"/>
</dbReference>
<evidence type="ECO:0000313" key="3">
    <source>
        <dbReference type="Proteomes" id="UP000623129"/>
    </source>
</evidence>
<keyword evidence="3" id="KW-1185">Reference proteome</keyword>
<gene>
    <name evidence="2" type="ORF">FCM35_KLT14592</name>
</gene>
<dbReference type="SUPFAM" id="SSF53474">
    <property type="entry name" value="alpha/beta-Hydrolases"/>
    <property type="match status" value="1"/>
</dbReference>
<name>A0A833QF69_9POAL</name>
<evidence type="ECO:0000313" key="2">
    <source>
        <dbReference type="EMBL" id="KAF3321339.1"/>
    </source>
</evidence>
<dbReference type="Proteomes" id="UP000623129">
    <property type="component" value="Unassembled WGS sequence"/>
</dbReference>
<comment type="caution">
    <text evidence="2">The sequence shown here is derived from an EMBL/GenBank/DDBJ whole genome shotgun (WGS) entry which is preliminary data.</text>
</comment>
<dbReference type="Gene3D" id="3.40.50.1820">
    <property type="entry name" value="alpha/beta hydrolase"/>
    <property type="match status" value="1"/>
</dbReference>
<reference evidence="2" key="1">
    <citation type="submission" date="2020-01" db="EMBL/GenBank/DDBJ databases">
        <title>Genome sequence of Kobresia littledalei, the first chromosome-level genome in the family Cyperaceae.</title>
        <authorList>
            <person name="Qu G."/>
        </authorList>
    </citation>
    <scope>NUCLEOTIDE SEQUENCE</scope>
    <source>
        <strain evidence="2">C.B.Clarke</strain>
        <tissue evidence="2">Leaf</tissue>
    </source>
</reference>
<dbReference type="GO" id="GO:0016787">
    <property type="term" value="F:hydrolase activity"/>
    <property type="evidence" value="ECO:0007669"/>
    <property type="project" value="UniProtKB-KW"/>
</dbReference>
<organism evidence="2 3">
    <name type="scientific">Carex littledalei</name>
    <dbReference type="NCBI Taxonomy" id="544730"/>
    <lineage>
        <taxon>Eukaryota</taxon>
        <taxon>Viridiplantae</taxon>
        <taxon>Streptophyta</taxon>
        <taxon>Embryophyta</taxon>
        <taxon>Tracheophyta</taxon>
        <taxon>Spermatophyta</taxon>
        <taxon>Magnoliopsida</taxon>
        <taxon>Liliopsida</taxon>
        <taxon>Poales</taxon>
        <taxon>Cyperaceae</taxon>
        <taxon>Cyperoideae</taxon>
        <taxon>Cariceae</taxon>
        <taxon>Carex</taxon>
        <taxon>Carex subgen. Euthyceras</taxon>
    </lineage>
</organism>
<dbReference type="EMBL" id="SWLB01000027">
    <property type="protein sequence ID" value="KAF3321339.1"/>
    <property type="molecule type" value="Genomic_DNA"/>
</dbReference>
<dbReference type="Pfam" id="PF00561">
    <property type="entry name" value="Abhydrolase_1"/>
    <property type="match status" value="1"/>
</dbReference>